<dbReference type="AlphaFoldDB" id="A0A392VX23"/>
<evidence type="ECO:0000313" key="1">
    <source>
        <dbReference type="EMBL" id="MCI91235.1"/>
    </source>
</evidence>
<protein>
    <submittedName>
        <fullName evidence="1">Uncharacterized protein</fullName>
    </submittedName>
</protein>
<comment type="caution">
    <text evidence="1">The sequence shown here is derived from an EMBL/GenBank/DDBJ whole genome shotgun (WGS) entry which is preliminary data.</text>
</comment>
<dbReference type="EMBL" id="LXQA011266553">
    <property type="protein sequence ID" value="MCI91235.1"/>
    <property type="molecule type" value="Genomic_DNA"/>
</dbReference>
<organism evidence="1 2">
    <name type="scientific">Trifolium medium</name>
    <dbReference type="NCBI Taxonomy" id="97028"/>
    <lineage>
        <taxon>Eukaryota</taxon>
        <taxon>Viridiplantae</taxon>
        <taxon>Streptophyta</taxon>
        <taxon>Embryophyta</taxon>
        <taxon>Tracheophyta</taxon>
        <taxon>Spermatophyta</taxon>
        <taxon>Magnoliopsida</taxon>
        <taxon>eudicotyledons</taxon>
        <taxon>Gunneridae</taxon>
        <taxon>Pentapetalae</taxon>
        <taxon>rosids</taxon>
        <taxon>fabids</taxon>
        <taxon>Fabales</taxon>
        <taxon>Fabaceae</taxon>
        <taxon>Papilionoideae</taxon>
        <taxon>50 kb inversion clade</taxon>
        <taxon>NPAAA clade</taxon>
        <taxon>Hologalegina</taxon>
        <taxon>IRL clade</taxon>
        <taxon>Trifolieae</taxon>
        <taxon>Trifolium</taxon>
    </lineage>
</organism>
<keyword evidence="2" id="KW-1185">Reference proteome</keyword>
<sequence length="29" mass="2849">ATAVAGAGAAAAVGYSEVPGEMRVKKKKM</sequence>
<reference evidence="1 2" key="1">
    <citation type="journal article" date="2018" name="Front. Plant Sci.">
        <title>Red Clover (Trifolium pratense) and Zigzag Clover (T. medium) - A Picture of Genomic Similarities and Differences.</title>
        <authorList>
            <person name="Dluhosova J."/>
            <person name="Istvanek J."/>
            <person name="Nedelnik J."/>
            <person name="Repkova J."/>
        </authorList>
    </citation>
    <scope>NUCLEOTIDE SEQUENCE [LARGE SCALE GENOMIC DNA]</scope>
    <source>
        <strain evidence="2">cv. 10/8</strain>
        <tissue evidence="1">Leaf</tissue>
    </source>
</reference>
<feature type="non-terminal residue" evidence="1">
    <location>
        <position position="1"/>
    </location>
</feature>
<accession>A0A392VX23</accession>
<proteinExistence type="predicted"/>
<feature type="non-terminal residue" evidence="1">
    <location>
        <position position="29"/>
    </location>
</feature>
<evidence type="ECO:0000313" key="2">
    <source>
        <dbReference type="Proteomes" id="UP000265520"/>
    </source>
</evidence>
<dbReference type="Proteomes" id="UP000265520">
    <property type="component" value="Unassembled WGS sequence"/>
</dbReference>
<name>A0A392VX23_9FABA</name>